<evidence type="ECO:0000256" key="6">
    <source>
        <dbReference type="SAM" id="Phobius"/>
    </source>
</evidence>
<proteinExistence type="inferred from homology"/>
<evidence type="ECO:0000256" key="2">
    <source>
        <dbReference type="ARBA" id="ARBA00007590"/>
    </source>
</evidence>
<dbReference type="InterPro" id="IPR005349">
    <property type="entry name" value="TMEM14"/>
</dbReference>
<dbReference type="PANTHER" id="PTHR12668:SF53">
    <property type="entry name" value="TMEM14 PROTEIN HOMOLOG YJR085C"/>
    <property type="match status" value="1"/>
</dbReference>
<feature type="transmembrane region" description="Helical" evidence="6">
    <location>
        <begin position="6"/>
        <end position="22"/>
    </location>
</feature>
<dbReference type="EMBL" id="SHOA02000220">
    <property type="protein sequence ID" value="TDH64966.1"/>
    <property type="molecule type" value="Genomic_DNA"/>
</dbReference>
<dbReference type="OrthoDB" id="18042at2759"/>
<dbReference type="RefSeq" id="XP_067814465.1">
    <property type="nucleotide sequence ID" value="XM_067964142.1"/>
</dbReference>
<evidence type="ECO:0000256" key="1">
    <source>
        <dbReference type="ARBA" id="ARBA00004370"/>
    </source>
</evidence>
<dbReference type="InterPro" id="IPR044890">
    <property type="entry name" value="TMEM14_sf"/>
</dbReference>
<feature type="transmembrane region" description="Helical" evidence="6">
    <location>
        <begin position="53"/>
        <end position="72"/>
    </location>
</feature>
<gene>
    <name evidence="7" type="ORF">CCR75_006070</name>
</gene>
<feature type="transmembrane region" description="Helical" evidence="6">
    <location>
        <begin position="29"/>
        <end position="47"/>
    </location>
</feature>
<evidence type="ECO:0000256" key="4">
    <source>
        <dbReference type="ARBA" id="ARBA00022989"/>
    </source>
</evidence>
<dbReference type="AlphaFoldDB" id="A0A976IAZ1"/>
<evidence type="ECO:0000313" key="7">
    <source>
        <dbReference type="EMBL" id="TDH64966.1"/>
    </source>
</evidence>
<comment type="caution">
    <text evidence="7">The sequence shown here is derived from an EMBL/GenBank/DDBJ whole genome shotgun (WGS) entry which is preliminary data.</text>
</comment>
<dbReference type="Proteomes" id="UP000294530">
    <property type="component" value="Unassembled WGS sequence"/>
</dbReference>
<evidence type="ECO:0000256" key="5">
    <source>
        <dbReference type="ARBA" id="ARBA00023136"/>
    </source>
</evidence>
<comment type="similarity">
    <text evidence="2">Belongs to the TMEM14 family.</text>
</comment>
<dbReference type="Gene3D" id="1.10.10.1740">
    <property type="entry name" value="Transmembrane protein 14-like"/>
    <property type="match status" value="1"/>
</dbReference>
<keyword evidence="8" id="KW-1185">Reference proteome</keyword>
<dbReference type="Pfam" id="PF03647">
    <property type="entry name" value="Tmemb_14"/>
    <property type="match status" value="1"/>
</dbReference>
<dbReference type="GeneID" id="94349813"/>
<sequence length="107" mass="11186">MAQHPTYMMAGLLTVGSVLGYLKSRSIPSLVAGVSLGAGFGVAGYLLQKGDMTNGHGVALLVSSITMGAMGIRAVRTKKPLPVTIASLGTISAAYHAHRFNEWLDQE</sequence>
<protein>
    <recommendedName>
        <fullName evidence="9">Transmembrane protein 14</fullName>
    </recommendedName>
</protein>
<evidence type="ECO:0008006" key="9">
    <source>
        <dbReference type="Google" id="ProtNLM"/>
    </source>
</evidence>
<keyword evidence="5 6" id="KW-0472">Membrane</keyword>
<evidence type="ECO:0000313" key="8">
    <source>
        <dbReference type="Proteomes" id="UP000294530"/>
    </source>
</evidence>
<accession>A0A976IAZ1</accession>
<dbReference type="KEGG" id="blac:94349813"/>
<dbReference type="PANTHER" id="PTHR12668">
    <property type="entry name" value="TRANSMEMBRANE PROTEIN 14, 15"/>
    <property type="match status" value="1"/>
</dbReference>
<reference evidence="7 8" key="1">
    <citation type="journal article" date="2021" name="Genome Biol.">
        <title>AFLAP: assembly-free linkage analysis pipeline using k-mers from genome sequencing data.</title>
        <authorList>
            <person name="Fletcher K."/>
            <person name="Zhang L."/>
            <person name="Gil J."/>
            <person name="Han R."/>
            <person name="Cavanaugh K."/>
            <person name="Michelmore R."/>
        </authorList>
    </citation>
    <scope>NUCLEOTIDE SEQUENCE [LARGE SCALE GENOMIC DNA]</scope>
    <source>
        <strain evidence="7 8">SF5</strain>
    </source>
</reference>
<keyword evidence="4 6" id="KW-1133">Transmembrane helix</keyword>
<dbReference type="GO" id="GO:0016020">
    <property type="term" value="C:membrane"/>
    <property type="evidence" value="ECO:0007669"/>
    <property type="project" value="UniProtKB-SubCell"/>
</dbReference>
<name>A0A976IAZ1_BRELC</name>
<comment type="subcellular location">
    <subcellularLocation>
        <location evidence="1">Membrane</location>
    </subcellularLocation>
</comment>
<organism evidence="7 8">
    <name type="scientific">Bremia lactucae</name>
    <name type="common">Lettuce downy mildew</name>
    <dbReference type="NCBI Taxonomy" id="4779"/>
    <lineage>
        <taxon>Eukaryota</taxon>
        <taxon>Sar</taxon>
        <taxon>Stramenopiles</taxon>
        <taxon>Oomycota</taxon>
        <taxon>Peronosporomycetes</taxon>
        <taxon>Peronosporales</taxon>
        <taxon>Peronosporaceae</taxon>
        <taxon>Bremia</taxon>
    </lineage>
</organism>
<keyword evidence="3 6" id="KW-0812">Transmembrane</keyword>
<evidence type="ECO:0000256" key="3">
    <source>
        <dbReference type="ARBA" id="ARBA00022692"/>
    </source>
</evidence>